<evidence type="ECO:0000256" key="1">
    <source>
        <dbReference type="ARBA" id="ARBA00008779"/>
    </source>
</evidence>
<reference evidence="4 5" key="1">
    <citation type="journal article" date="2019" name="Int. J. Syst. Evol. Microbiol.">
        <title>The Global Catalogue of Microorganisms (GCM) 10K type strain sequencing project: providing services to taxonomists for standard genome sequencing and annotation.</title>
        <authorList>
            <consortium name="The Broad Institute Genomics Platform"/>
            <consortium name="The Broad Institute Genome Sequencing Center for Infectious Disease"/>
            <person name="Wu L."/>
            <person name="Ma J."/>
        </authorList>
    </citation>
    <scope>NUCLEOTIDE SEQUENCE [LARGE SCALE GENOMIC DNA]</scope>
    <source>
        <strain evidence="4 5">CGMCC 1.10390</strain>
    </source>
</reference>
<organism evidence="4 5">
    <name type="scientific">Haloarchaeobius litoreus</name>
    <dbReference type="NCBI Taxonomy" id="755306"/>
    <lineage>
        <taxon>Archaea</taxon>
        <taxon>Methanobacteriati</taxon>
        <taxon>Methanobacteriota</taxon>
        <taxon>Stenosarchaea group</taxon>
        <taxon>Halobacteria</taxon>
        <taxon>Halobacteriales</taxon>
        <taxon>Halorubellaceae</taxon>
        <taxon>Haloarchaeobius</taxon>
    </lineage>
</organism>
<accession>A0ABD6DQQ4</accession>
<dbReference type="InterPro" id="IPR000917">
    <property type="entry name" value="Sulfatase_N"/>
</dbReference>
<sequence>MSGRTDERRRNVVLLTFDSVRADHCGFGGYDRDTTPTLDRLAADGTCYENAIAPASRTNPSMAGILTGEPLVVRERVSDPRHSRSHLRRHGTLAESFSERGYATAAFNPNAYASRYYGFDRGFDHYEDFLFTTGWYQRVFSNHLGSSSAFTALRNARNFVRRQEAFKTWDTYVDDIEDWVRSRPDDEPFFLWAFSLDTHFPYITPRGHRRWSNALDQYRYNWLCNRIMDETGLDLSEKQVRKIVDLYDDALRYGDRFVAELRERLDEFDPVFVVHADHGEAFCERGVYGHLFADLYEENVHVPMVVGGPGIESRTVERPLSLARIPEIVDAASRGAELPDGDDWAVATEYDGRLGRNLTAVRARDRKFLQVDADDGSRRECYDLASDPGERTNLYGEDEPVDELLATLASRRLAHEREQLAIRDAAAELDDTGPRRAVAPRGGP</sequence>
<dbReference type="InterPro" id="IPR050738">
    <property type="entry name" value="Sulfatase"/>
</dbReference>
<feature type="domain" description="Sulfatase N-terminal" evidence="3">
    <location>
        <begin position="10"/>
        <end position="321"/>
    </location>
</feature>
<dbReference type="Gene3D" id="3.40.720.10">
    <property type="entry name" value="Alkaline Phosphatase, subunit A"/>
    <property type="match status" value="1"/>
</dbReference>
<dbReference type="InterPro" id="IPR017850">
    <property type="entry name" value="Alkaline_phosphatase_core_sf"/>
</dbReference>
<proteinExistence type="inferred from homology"/>
<keyword evidence="5" id="KW-1185">Reference proteome</keyword>
<comment type="similarity">
    <text evidence="1">Belongs to the sulfatase family.</text>
</comment>
<dbReference type="PANTHER" id="PTHR42693:SF33">
    <property type="entry name" value="ARYLSULFATASE"/>
    <property type="match status" value="1"/>
</dbReference>
<evidence type="ECO:0000259" key="3">
    <source>
        <dbReference type="Pfam" id="PF00884"/>
    </source>
</evidence>
<dbReference type="CDD" id="cd16148">
    <property type="entry name" value="sulfatase_like"/>
    <property type="match status" value="1"/>
</dbReference>
<evidence type="ECO:0000256" key="2">
    <source>
        <dbReference type="SAM" id="MobiDB-lite"/>
    </source>
</evidence>
<name>A0ABD6DQQ4_9EURY</name>
<dbReference type="PANTHER" id="PTHR42693">
    <property type="entry name" value="ARYLSULFATASE FAMILY MEMBER"/>
    <property type="match status" value="1"/>
</dbReference>
<gene>
    <name evidence="4" type="ORF">ACFSBL_18705</name>
</gene>
<dbReference type="RefSeq" id="WP_256401793.1">
    <property type="nucleotide sequence ID" value="NZ_JANHJR010000004.1"/>
</dbReference>
<feature type="region of interest" description="Disordered" evidence="2">
    <location>
        <begin position="425"/>
        <end position="444"/>
    </location>
</feature>
<protein>
    <submittedName>
        <fullName evidence="4">Sulfatase</fullName>
    </submittedName>
</protein>
<comment type="caution">
    <text evidence="4">The sequence shown here is derived from an EMBL/GenBank/DDBJ whole genome shotgun (WGS) entry which is preliminary data.</text>
</comment>
<evidence type="ECO:0000313" key="5">
    <source>
        <dbReference type="Proteomes" id="UP001597034"/>
    </source>
</evidence>
<dbReference type="SUPFAM" id="SSF53649">
    <property type="entry name" value="Alkaline phosphatase-like"/>
    <property type="match status" value="1"/>
</dbReference>
<dbReference type="Proteomes" id="UP001597034">
    <property type="component" value="Unassembled WGS sequence"/>
</dbReference>
<dbReference type="Pfam" id="PF00884">
    <property type="entry name" value="Sulfatase"/>
    <property type="match status" value="1"/>
</dbReference>
<dbReference type="AlphaFoldDB" id="A0ABD6DQQ4"/>
<dbReference type="EMBL" id="JBHUDO010000004">
    <property type="protein sequence ID" value="MFD1647727.1"/>
    <property type="molecule type" value="Genomic_DNA"/>
</dbReference>
<evidence type="ECO:0000313" key="4">
    <source>
        <dbReference type="EMBL" id="MFD1647727.1"/>
    </source>
</evidence>